<accession>A0A1G8NCX2</accession>
<protein>
    <recommendedName>
        <fullName evidence="4">Glycosyl transferase family 2</fullName>
    </recommendedName>
</protein>
<dbReference type="RefSeq" id="WP_090713907.1">
    <property type="nucleotide sequence ID" value="NZ_CBCSKY010000006.1"/>
</dbReference>
<keyword evidence="1" id="KW-0812">Transmembrane</keyword>
<keyword evidence="1" id="KW-1133">Transmembrane helix</keyword>
<evidence type="ECO:0008006" key="4">
    <source>
        <dbReference type="Google" id="ProtNLM"/>
    </source>
</evidence>
<evidence type="ECO:0000256" key="1">
    <source>
        <dbReference type="SAM" id="Phobius"/>
    </source>
</evidence>
<dbReference type="STRING" id="1174501.SAMN05216192_10888"/>
<dbReference type="Proteomes" id="UP000199050">
    <property type="component" value="Unassembled WGS sequence"/>
</dbReference>
<organism evidence="2 3">
    <name type="scientific">Paenibacillus typhae</name>
    <dbReference type="NCBI Taxonomy" id="1174501"/>
    <lineage>
        <taxon>Bacteria</taxon>
        <taxon>Bacillati</taxon>
        <taxon>Bacillota</taxon>
        <taxon>Bacilli</taxon>
        <taxon>Bacillales</taxon>
        <taxon>Paenibacillaceae</taxon>
        <taxon>Paenibacillus</taxon>
    </lineage>
</organism>
<name>A0A1G8NCX2_9BACL</name>
<gene>
    <name evidence="2" type="ORF">SAMN05216192_10888</name>
</gene>
<keyword evidence="3" id="KW-1185">Reference proteome</keyword>
<dbReference type="OrthoDB" id="2990399at2"/>
<evidence type="ECO:0000313" key="3">
    <source>
        <dbReference type="Proteomes" id="UP000199050"/>
    </source>
</evidence>
<sequence length="131" mass="14836">MVAQLIWIAAVYGLAVALVHILKHRERTRHAGRFSKRLHYILITRNHEAVIEGYIRMLAWRAFRAGKAYQVTLMDDESRDSTVAVAVRLARSGSAIEFVPLMQLQGMQERQTVIDLRMPGSGGSQSIRGEY</sequence>
<proteinExistence type="predicted"/>
<dbReference type="AlphaFoldDB" id="A0A1G8NCX2"/>
<dbReference type="EMBL" id="FNDX01000008">
    <property type="protein sequence ID" value="SDI77370.1"/>
    <property type="molecule type" value="Genomic_DNA"/>
</dbReference>
<reference evidence="3" key="1">
    <citation type="submission" date="2016-10" db="EMBL/GenBank/DDBJ databases">
        <authorList>
            <person name="Varghese N."/>
            <person name="Submissions S."/>
        </authorList>
    </citation>
    <scope>NUCLEOTIDE SEQUENCE [LARGE SCALE GENOMIC DNA]</scope>
    <source>
        <strain evidence="3">CGMCC 1.11012</strain>
    </source>
</reference>
<feature type="transmembrane region" description="Helical" evidence="1">
    <location>
        <begin position="6"/>
        <end position="23"/>
    </location>
</feature>
<keyword evidence="1" id="KW-0472">Membrane</keyword>
<evidence type="ECO:0000313" key="2">
    <source>
        <dbReference type="EMBL" id="SDI77370.1"/>
    </source>
</evidence>